<dbReference type="SUPFAM" id="SSF74650">
    <property type="entry name" value="Galactose mutarotase-like"/>
    <property type="match status" value="1"/>
</dbReference>
<evidence type="ECO:0000256" key="1">
    <source>
        <dbReference type="ARBA" id="ARBA00004418"/>
    </source>
</evidence>
<comment type="caution">
    <text evidence="8">The sequence shown here is derived from an EMBL/GenBank/DDBJ whole genome shotgun (WGS) entry which is preliminary data.</text>
</comment>
<comment type="subcellular location">
    <subcellularLocation>
        <location evidence="1">Periplasm</location>
    </subcellularLocation>
</comment>
<evidence type="ECO:0000256" key="2">
    <source>
        <dbReference type="ARBA" id="ARBA00005001"/>
    </source>
</evidence>
<dbReference type="InterPro" id="IPR013783">
    <property type="entry name" value="Ig-like_fold"/>
</dbReference>
<reference evidence="8" key="1">
    <citation type="submission" date="2021-03" db="EMBL/GenBank/DDBJ databases">
        <title>Genomic analysis provides insights into the functional capacity of soil bacteria communities inhabiting an altitudinal gradient in the Atacama Desert.</title>
        <authorList>
            <person name="Gonzalez M."/>
            <person name="Maldonado J."/>
            <person name="Maza F."/>
            <person name="Hodar C."/>
            <person name="Cortes M."/>
            <person name="Palma R."/>
            <person name="Andreani C."/>
            <person name="Gaete A."/>
            <person name="Vasquez-Dean J."/>
            <person name="Acuna V."/>
            <person name="Aguado M."/>
            <person name="Mandakovic D."/>
            <person name="Latorre M."/>
            <person name="Orellana A."/>
            <person name="Gutierrez R."/>
            <person name="Montecino M."/>
            <person name="Allende M."/>
            <person name="Maass A."/>
            <person name="Cambiazo V."/>
        </authorList>
    </citation>
    <scope>NUCLEOTIDE SEQUENCE</scope>
    <source>
        <strain evidence="8">ISL-25</strain>
    </source>
</reference>
<evidence type="ECO:0000256" key="3">
    <source>
        <dbReference type="ARBA" id="ARBA00009284"/>
    </source>
</evidence>
<dbReference type="GO" id="GO:0030246">
    <property type="term" value="F:carbohydrate binding"/>
    <property type="evidence" value="ECO:0007669"/>
    <property type="project" value="InterPro"/>
</dbReference>
<dbReference type="EMBL" id="JAGGOB010000019">
    <property type="protein sequence ID" value="MBT2328826.1"/>
    <property type="molecule type" value="Genomic_DNA"/>
</dbReference>
<feature type="signal peptide" evidence="6">
    <location>
        <begin position="1"/>
        <end position="24"/>
    </location>
</feature>
<dbReference type="InterPro" id="IPR007444">
    <property type="entry name" value="Glucan_biosyn_MdoG_C"/>
</dbReference>
<dbReference type="PANTHER" id="PTHR30504">
    <property type="entry name" value="GLUCANS BIOSYNTHESIS PROTEIN"/>
    <property type="match status" value="1"/>
</dbReference>
<dbReference type="SUPFAM" id="SSF81296">
    <property type="entry name" value="E set domains"/>
    <property type="match status" value="1"/>
</dbReference>
<dbReference type="GO" id="GO:0003824">
    <property type="term" value="F:catalytic activity"/>
    <property type="evidence" value="ECO:0007669"/>
    <property type="project" value="InterPro"/>
</dbReference>
<dbReference type="GO" id="GO:0051274">
    <property type="term" value="P:beta-glucan biosynthetic process"/>
    <property type="evidence" value="ECO:0007669"/>
    <property type="project" value="TreeGrafter"/>
</dbReference>
<dbReference type="RefSeq" id="WP_214917508.1">
    <property type="nucleotide sequence ID" value="NZ_JAGGNX010000025.1"/>
</dbReference>
<proteinExistence type="inferred from homology"/>
<dbReference type="PANTHER" id="PTHR30504:SF3">
    <property type="entry name" value="GLUCANS BIOSYNTHESIS PROTEIN D"/>
    <property type="match status" value="1"/>
</dbReference>
<feature type="domain" description="Glucan biosynthesis periplasmic MdoG C-terminal" evidence="7">
    <location>
        <begin position="39"/>
        <end position="524"/>
    </location>
</feature>
<dbReference type="Proteomes" id="UP000692896">
    <property type="component" value="Unassembled WGS sequence"/>
</dbReference>
<evidence type="ECO:0000256" key="5">
    <source>
        <dbReference type="ARBA" id="ARBA00022764"/>
    </source>
</evidence>
<feature type="chain" id="PRO_5037713957" evidence="6">
    <location>
        <begin position="25"/>
        <end position="548"/>
    </location>
</feature>
<evidence type="ECO:0000256" key="4">
    <source>
        <dbReference type="ARBA" id="ARBA00022729"/>
    </source>
</evidence>
<dbReference type="InterPro" id="IPR014718">
    <property type="entry name" value="GH-type_carb-bd"/>
</dbReference>
<evidence type="ECO:0000313" key="9">
    <source>
        <dbReference type="Proteomes" id="UP000692896"/>
    </source>
</evidence>
<dbReference type="InterPro" id="IPR014438">
    <property type="entry name" value="Glucan_biosyn_MdoG/MdoD"/>
</dbReference>
<evidence type="ECO:0000256" key="6">
    <source>
        <dbReference type="SAM" id="SignalP"/>
    </source>
</evidence>
<keyword evidence="4 6" id="KW-0732">Signal</keyword>
<comment type="similarity">
    <text evidence="3">Belongs to the OpgD/OpgG family.</text>
</comment>
<dbReference type="PIRSF" id="PIRSF006281">
    <property type="entry name" value="MdoG"/>
    <property type="match status" value="1"/>
</dbReference>
<dbReference type="GO" id="GO:0030288">
    <property type="term" value="C:outer membrane-bounded periplasmic space"/>
    <property type="evidence" value="ECO:0007669"/>
    <property type="project" value="TreeGrafter"/>
</dbReference>
<keyword evidence="5" id="KW-0574">Periplasm</keyword>
<gene>
    <name evidence="8" type="ORF">J7E47_08845</name>
</gene>
<dbReference type="AlphaFoldDB" id="A0A944HC50"/>
<evidence type="ECO:0000259" key="7">
    <source>
        <dbReference type="Pfam" id="PF04349"/>
    </source>
</evidence>
<evidence type="ECO:0000313" key="8">
    <source>
        <dbReference type="EMBL" id="MBT2328826.1"/>
    </source>
</evidence>
<organism evidence="8 9">
    <name type="scientific">Pseudomonas fluorescens</name>
    <dbReference type="NCBI Taxonomy" id="294"/>
    <lineage>
        <taxon>Bacteria</taxon>
        <taxon>Pseudomonadati</taxon>
        <taxon>Pseudomonadota</taxon>
        <taxon>Gammaproteobacteria</taxon>
        <taxon>Pseudomonadales</taxon>
        <taxon>Pseudomonadaceae</taxon>
        <taxon>Pseudomonas</taxon>
    </lineage>
</organism>
<dbReference type="Gene3D" id="2.70.98.10">
    <property type="match status" value="1"/>
</dbReference>
<protein>
    <submittedName>
        <fullName evidence="8">Glucan biosynthesis protein D</fullName>
    </submittedName>
</protein>
<comment type="pathway">
    <text evidence="2">Glycan metabolism; osmoregulated periplasmic glucan (OPG) biosynthesis.</text>
</comment>
<name>A0A944HC50_PSEFL</name>
<accession>A0A944HC50</accession>
<dbReference type="Gene3D" id="2.60.40.10">
    <property type="entry name" value="Immunoglobulins"/>
    <property type="match status" value="1"/>
</dbReference>
<dbReference type="InterPro" id="IPR014756">
    <property type="entry name" value="Ig_E-set"/>
</dbReference>
<dbReference type="InterPro" id="IPR011013">
    <property type="entry name" value="Gal_mutarotase_sf_dom"/>
</dbReference>
<sequence length="548" mass="61635">MLNRREWISFTSFCVALASLKPPAAVVAGLSKTDDDTHFTFDRLVMLAEETALKPYVHPITPAESALSKIDYEALGQIRFDTRRALFANGPGRYPVTFFHLGRFFRVPVRMHVITKGIVQPITYDKTLFNMPADSPAQALARNSGFAGFRLQESRTGDQKKLDWKQNDWVAFLGASYFRGIGEQYQYGISARGIALDVAQAGKAEEFPDFTHFWFETPPDDQQPTLTLYALLDSRSLCGAYRFVISRTKGVLMDVEAALFLRQNIDRFGIAPLTSMHWFGETAKPTAIDWRPEVHDSDGLALWTGTGERIWRPLNNPARTMASAFSDNNPRGFGLLQRDRSFDHYLDGVNYQRRPSVWVEPLEDWGEGSIQLVEIPTDDEIHDNIVAMWVPKEPAEAGHQYHLKYRLHWLSDEPYPTDLARCVATRLGNGGLPGQPRPKGARKFVVEFTGAPLKKLPLGVKPEAVLWSSRGTFSNVLTEPVPDDEAGHWRALFDLSVDGNEPVEMRLYLRLADATLSESWLYQYHPFSPQPAPLTQGAFAQSSPGTKA</sequence>
<dbReference type="Pfam" id="PF04349">
    <property type="entry name" value="MdoG"/>
    <property type="match status" value="1"/>
</dbReference>